<dbReference type="Proteomes" id="UP001314170">
    <property type="component" value="Unassembled WGS sequence"/>
</dbReference>
<reference evidence="1 2" key="1">
    <citation type="submission" date="2024-01" db="EMBL/GenBank/DDBJ databases">
        <authorList>
            <person name="Waweru B."/>
        </authorList>
    </citation>
    <scope>NUCLEOTIDE SEQUENCE [LARGE SCALE GENOMIC DNA]</scope>
</reference>
<organism evidence="1 2">
    <name type="scientific">Dovyalis caffra</name>
    <dbReference type="NCBI Taxonomy" id="77055"/>
    <lineage>
        <taxon>Eukaryota</taxon>
        <taxon>Viridiplantae</taxon>
        <taxon>Streptophyta</taxon>
        <taxon>Embryophyta</taxon>
        <taxon>Tracheophyta</taxon>
        <taxon>Spermatophyta</taxon>
        <taxon>Magnoliopsida</taxon>
        <taxon>eudicotyledons</taxon>
        <taxon>Gunneridae</taxon>
        <taxon>Pentapetalae</taxon>
        <taxon>rosids</taxon>
        <taxon>fabids</taxon>
        <taxon>Malpighiales</taxon>
        <taxon>Salicaceae</taxon>
        <taxon>Flacourtieae</taxon>
        <taxon>Dovyalis</taxon>
    </lineage>
</organism>
<proteinExistence type="predicted"/>
<name>A0AAV1SVR9_9ROSI</name>
<accession>A0AAV1SVR9</accession>
<dbReference type="AlphaFoldDB" id="A0AAV1SVR9"/>
<keyword evidence="2" id="KW-1185">Reference proteome</keyword>
<evidence type="ECO:0000313" key="1">
    <source>
        <dbReference type="EMBL" id="CAK7356625.1"/>
    </source>
</evidence>
<gene>
    <name evidence="1" type="ORF">DCAF_LOCUS26898</name>
</gene>
<dbReference type="EMBL" id="CAWUPB010001197">
    <property type="protein sequence ID" value="CAK7356625.1"/>
    <property type="molecule type" value="Genomic_DNA"/>
</dbReference>
<sequence length="56" mass="6301">MVLDLERDGIEPYVEMGRMRIDYGTPKRIPGKGKPLKCLDKGSIAFSISSCNDDRK</sequence>
<protein>
    <submittedName>
        <fullName evidence="1">Uncharacterized protein</fullName>
    </submittedName>
</protein>
<evidence type="ECO:0000313" key="2">
    <source>
        <dbReference type="Proteomes" id="UP001314170"/>
    </source>
</evidence>
<comment type="caution">
    <text evidence="1">The sequence shown here is derived from an EMBL/GenBank/DDBJ whole genome shotgun (WGS) entry which is preliminary data.</text>
</comment>